<protein>
    <submittedName>
        <fullName evidence="1">Uncharacterized protein</fullName>
    </submittedName>
</protein>
<dbReference type="EMBL" id="LKAM01000001">
    <property type="protein sequence ID" value="KUM51196.1"/>
    <property type="molecule type" value="Genomic_DNA"/>
</dbReference>
<gene>
    <name evidence="1" type="ORF">ABT39_MTgene1042</name>
</gene>
<geneLocation type="mitochondrion" evidence="1"/>
<comment type="caution">
    <text evidence="1">The sequence shown here is derived from an EMBL/GenBank/DDBJ whole genome shotgun (WGS) entry which is preliminary data.</text>
</comment>
<dbReference type="AlphaFoldDB" id="A0A101M4Z9"/>
<sequence length="56" mass="6639">MDQNCHLRRPGPMTADCLDQGHFRSTHMRPSMPRARIVLFLYRQRQKTHGSVPSRY</sequence>
<keyword evidence="1" id="KW-0496">Mitochondrion</keyword>
<organism evidence="1">
    <name type="scientific">Picea glauca</name>
    <name type="common">White spruce</name>
    <name type="synonym">Pinus glauca</name>
    <dbReference type="NCBI Taxonomy" id="3330"/>
    <lineage>
        <taxon>Eukaryota</taxon>
        <taxon>Viridiplantae</taxon>
        <taxon>Streptophyta</taxon>
        <taxon>Embryophyta</taxon>
        <taxon>Tracheophyta</taxon>
        <taxon>Spermatophyta</taxon>
        <taxon>Pinopsida</taxon>
        <taxon>Pinidae</taxon>
        <taxon>Conifers I</taxon>
        <taxon>Pinales</taxon>
        <taxon>Pinaceae</taxon>
        <taxon>Picea</taxon>
    </lineage>
</organism>
<reference evidence="1" key="1">
    <citation type="journal article" date="2015" name="Genome Biol. Evol.">
        <title>Organellar Genomes of White Spruce (Picea glauca): Assembly and Annotation.</title>
        <authorList>
            <person name="Jackman S.D."/>
            <person name="Warren R.L."/>
            <person name="Gibb E.A."/>
            <person name="Vandervalk B.P."/>
            <person name="Mohamadi H."/>
            <person name="Chu J."/>
            <person name="Raymond A."/>
            <person name="Pleasance S."/>
            <person name="Coope R."/>
            <person name="Wildung M.R."/>
            <person name="Ritland C.E."/>
            <person name="Bousquet J."/>
            <person name="Jones S.J."/>
            <person name="Bohlmann J."/>
            <person name="Birol I."/>
        </authorList>
    </citation>
    <scope>NUCLEOTIDE SEQUENCE [LARGE SCALE GENOMIC DNA]</scope>
    <source>
        <tissue evidence="1">Flushing bud</tissue>
    </source>
</reference>
<proteinExistence type="predicted"/>
<accession>A0A101M4Z9</accession>
<name>A0A101M4Z9_PICGL</name>
<evidence type="ECO:0000313" key="1">
    <source>
        <dbReference type="EMBL" id="KUM51196.1"/>
    </source>
</evidence>